<feature type="compositionally biased region" description="Basic and acidic residues" evidence="1">
    <location>
        <begin position="72"/>
        <end position="86"/>
    </location>
</feature>
<evidence type="ECO:0008006" key="4">
    <source>
        <dbReference type="Google" id="ProtNLM"/>
    </source>
</evidence>
<feature type="region of interest" description="Disordered" evidence="1">
    <location>
        <begin position="211"/>
        <end position="256"/>
    </location>
</feature>
<dbReference type="InterPro" id="IPR007149">
    <property type="entry name" value="Leo1"/>
</dbReference>
<sequence>MVGEEKRHQMMQNLFGDQSEEEEEEEIESEHESNRHPEYASDEGDGGGPELDGEGEIEGQGEAEIESEGEPQDLHHIHGEMEDERNPSSQEVEIGDQREESEERYSESDEKEEYGQHIVTSRSRVAIDSGSERSGENRYPANEDDEGNQAISPRSAHPASSCFLHFLTCLHLLNLLYITPTPSRSPADEKDEDQFLHSAPEIHDVFGDSDDEEQAEYEVQNQIEDENRSPIDEEDHHEKELRPEDMVPDEDAPYDSEEEPYEAKFKEKPVGPALELEIPLCHPPAEADKMHMIKVSNIMGVDPKPFDQHTYVEEDFYVTDESGSKKRIRLENNVVRWRKVKNRNGTSIESNARFVEWSDGSLQLLIGNEVLDISKQDAQHEHAHLFLRHGKGILQSQGRILTKMRFMPSSLTSNSHRLLTALVDSRHKKVYKVKNCITDIDPEREKEQKEKAASQSIRASQLLSRKKEKVSRKYTQPIRRERQLSPGFLEDALDEGPKDMHRKSALPASKSSLQPIDFSDTEKEESEYETEGEEEEGFSPHRKDEEAAEDDEEGEQGEEEEAYDETEEEADEPKLKARNSGGSLKRKGIESDEGSPSPPRKTTAPHRQRKMVYDSDEEFAEQFRDNCKVWYKGIHGSIAGSGLLPLNFAGRGRV</sequence>
<feature type="compositionally biased region" description="Basic and acidic residues" evidence="1">
    <location>
        <begin position="225"/>
        <end position="245"/>
    </location>
</feature>
<dbReference type="PANTHER" id="PTHR23146">
    <property type="entry name" value="LEO1 PROTEIN"/>
    <property type="match status" value="1"/>
</dbReference>
<feature type="compositionally biased region" description="Acidic residues" evidence="1">
    <location>
        <begin position="246"/>
        <end position="256"/>
    </location>
</feature>
<feature type="compositionally biased region" description="Acidic residues" evidence="1">
    <location>
        <begin position="522"/>
        <end position="537"/>
    </location>
</feature>
<feature type="compositionally biased region" description="Acidic residues" evidence="1">
    <location>
        <begin position="18"/>
        <end position="29"/>
    </location>
</feature>
<organism evidence="2 3">
    <name type="scientific">Penstemon davidsonii</name>
    <dbReference type="NCBI Taxonomy" id="160366"/>
    <lineage>
        <taxon>Eukaryota</taxon>
        <taxon>Viridiplantae</taxon>
        <taxon>Streptophyta</taxon>
        <taxon>Embryophyta</taxon>
        <taxon>Tracheophyta</taxon>
        <taxon>Spermatophyta</taxon>
        <taxon>Magnoliopsida</taxon>
        <taxon>eudicotyledons</taxon>
        <taxon>Gunneridae</taxon>
        <taxon>Pentapetalae</taxon>
        <taxon>asterids</taxon>
        <taxon>lamiids</taxon>
        <taxon>Lamiales</taxon>
        <taxon>Plantaginaceae</taxon>
        <taxon>Cheloneae</taxon>
        <taxon>Penstemon</taxon>
    </lineage>
</organism>
<reference evidence="2 3" key="1">
    <citation type="journal article" date="2023" name="bioRxiv">
        <title>Genome report: Whole genome sequence and annotation of Penstemon davidsonii.</title>
        <authorList>
            <person name="Ostevik K.L."/>
            <person name="Alabady M."/>
            <person name="Zhang M."/>
            <person name="Rausher M.D."/>
        </authorList>
    </citation>
    <scope>NUCLEOTIDE SEQUENCE [LARGE SCALE GENOMIC DNA]</scope>
    <source>
        <strain evidence="2">DNT005</strain>
        <tissue evidence="2">Whole leaf</tissue>
    </source>
</reference>
<dbReference type="EMBL" id="JAYDYQ010002447">
    <property type="protein sequence ID" value="KAK4486688.1"/>
    <property type="molecule type" value="Genomic_DNA"/>
</dbReference>
<comment type="caution">
    <text evidence="2">The sequence shown here is derived from an EMBL/GenBank/DDBJ whole genome shotgun (WGS) entry which is preliminary data.</text>
</comment>
<keyword evidence="3" id="KW-1185">Reference proteome</keyword>
<feature type="compositionally biased region" description="Basic and acidic residues" evidence="1">
    <location>
        <begin position="95"/>
        <end position="108"/>
    </location>
</feature>
<protein>
    <recommendedName>
        <fullName evidence="4">RNA polymerase-associated protein LEO1</fullName>
    </recommendedName>
</protein>
<feature type="region of interest" description="Disordered" evidence="1">
    <location>
        <begin position="1"/>
        <end position="156"/>
    </location>
</feature>
<gene>
    <name evidence="2" type="ORF">RD792_006748</name>
</gene>
<dbReference type="Pfam" id="PF04004">
    <property type="entry name" value="Leo1"/>
    <property type="match status" value="1"/>
</dbReference>
<feature type="compositionally biased region" description="Polar residues" evidence="1">
    <location>
        <begin position="453"/>
        <end position="463"/>
    </location>
</feature>
<dbReference type="PANTHER" id="PTHR23146:SF0">
    <property type="entry name" value="RNA POLYMERASE-ASSOCIATED PROTEIN LEO1"/>
    <property type="match status" value="1"/>
</dbReference>
<feature type="compositionally biased region" description="Acidic residues" evidence="1">
    <location>
        <begin position="546"/>
        <end position="571"/>
    </location>
</feature>
<feature type="region of interest" description="Disordered" evidence="1">
    <location>
        <begin position="444"/>
        <end position="611"/>
    </location>
</feature>
<evidence type="ECO:0000313" key="2">
    <source>
        <dbReference type="EMBL" id="KAK4486688.1"/>
    </source>
</evidence>
<evidence type="ECO:0000313" key="3">
    <source>
        <dbReference type="Proteomes" id="UP001291926"/>
    </source>
</evidence>
<name>A0ABR0DD10_9LAMI</name>
<accession>A0ABR0DD10</accession>
<dbReference type="Proteomes" id="UP001291926">
    <property type="component" value="Unassembled WGS sequence"/>
</dbReference>
<feature type="compositionally biased region" description="Acidic residues" evidence="1">
    <location>
        <begin position="40"/>
        <end position="71"/>
    </location>
</feature>
<feature type="compositionally biased region" description="Basic and acidic residues" evidence="1">
    <location>
        <begin position="30"/>
        <end position="39"/>
    </location>
</feature>
<evidence type="ECO:0000256" key="1">
    <source>
        <dbReference type="SAM" id="MobiDB-lite"/>
    </source>
</evidence>
<proteinExistence type="predicted"/>